<dbReference type="PATRIC" id="fig|1114965.3.peg.664"/>
<sequence>MLDNPKTIKRLGLLSQPLFLWSRIWYNEKNLIGASKFLRTLRRTEESDMNLTLHEVAHLVHAKNDISQFEDVALVKPEFDSRLIGPGDLFVPLKGARDGHDFIETAFENGAVATFSEKVVEGHPYILVEDVLSAFQTLAAAYLQKTKVDVFAVTGSNGKTTTKDMLAQLLSTTYLTYKTQGNYNNEIGLPYTVLHMPEGTDKLVLEMGQDHLGDIHLLSELVHPKAAIVTLIGEAHLEFFKDRSEIAKGKLQIADGMPEGGLLVVPADPIVDAYLPENQTVVRFGPDEEIFITELIERKDSLTFRANFLEEAIDLPVTGKYNATNAMIAAYVALKEGVSEAAIRDSFETLQLTRNRTEWKKASNGADILSDVYNANPTAMRLILETFSTIPANPNGRKLAVLADMKELGEQSVDLHNQMILSLSPDVLDTVIFYGQDIAGLAQLASQMFPLGHVYYFKKTAEEDQFEDMVKQVKESLKEQDQILIKGSNSMNLGKLVEELENGK</sequence>
<evidence type="ECO:0000256" key="8">
    <source>
        <dbReference type="ARBA" id="ARBA00023306"/>
    </source>
</evidence>
<dbReference type="Gene3D" id="3.40.1390.10">
    <property type="entry name" value="MurE/MurF, N-terminal domain"/>
    <property type="match status" value="1"/>
</dbReference>
<dbReference type="Pfam" id="PF08245">
    <property type="entry name" value="Mur_ligase_M"/>
    <property type="match status" value="1"/>
</dbReference>
<dbReference type="PANTHER" id="PTHR43024">
    <property type="entry name" value="UDP-N-ACETYLMURAMOYL-TRIPEPTIDE--D-ALANYL-D-ALANINE LIGASE"/>
    <property type="match status" value="1"/>
</dbReference>
<dbReference type="HAMAP" id="MF_02019">
    <property type="entry name" value="MurF"/>
    <property type="match status" value="1"/>
</dbReference>
<evidence type="ECO:0000259" key="13">
    <source>
        <dbReference type="Pfam" id="PF02875"/>
    </source>
</evidence>
<dbReference type="GO" id="GO:0071555">
    <property type="term" value="P:cell wall organization"/>
    <property type="evidence" value="ECO:0007669"/>
    <property type="project" value="UniProtKB-KW"/>
</dbReference>
<keyword evidence="4 10" id="KW-0547">Nucleotide-binding</keyword>
<reference evidence="15 16" key="1">
    <citation type="journal article" date="2012" name="PLoS ONE">
        <title>Complete Genome and Transcriptomes of Streptococcus parasanguinis FW213: Phylogenic Relations and Potential Virulence Mechanisms.</title>
        <authorList>
            <person name="Geng J."/>
            <person name="Chiu C.H."/>
            <person name="Tang P."/>
            <person name="Chen Y."/>
            <person name="Shieh H.R."/>
            <person name="Hu S."/>
            <person name="Chen Y.Y."/>
        </authorList>
    </citation>
    <scope>NUCLEOTIDE SEQUENCE [LARGE SCALE GENOMIC DNA]</scope>
    <source>
        <strain evidence="15 16">FW213</strain>
    </source>
</reference>
<evidence type="ECO:0000256" key="3">
    <source>
        <dbReference type="ARBA" id="ARBA00022618"/>
    </source>
</evidence>
<dbReference type="Pfam" id="PF01225">
    <property type="entry name" value="Mur_ligase"/>
    <property type="match status" value="1"/>
</dbReference>
<evidence type="ECO:0000256" key="6">
    <source>
        <dbReference type="ARBA" id="ARBA00022960"/>
    </source>
</evidence>
<name>I1ZKX0_STRPA</name>
<evidence type="ECO:0000256" key="1">
    <source>
        <dbReference type="ARBA" id="ARBA00022490"/>
    </source>
</evidence>
<evidence type="ECO:0000256" key="2">
    <source>
        <dbReference type="ARBA" id="ARBA00022598"/>
    </source>
</evidence>
<dbReference type="InterPro" id="IPR013221">
    <property type="entry name" value="Mur_ligase_cen"/>
</dbReference>
<keyword evidence="8 10" id="KW-0131">Cell cycle</keyword>
<dbReference type="GO" id="GO:0047480">
    <property type="term" value="F:UDP-N-acetylmuramoyl-tripeptide-D-alanyl-D-alanine ligase activity"/>
    <property type="evidence" value="ECO:0007669"/>
    <property type="project" value="UniProtKB-UniRule"/>
</dbReference>
<dbReference type="GO" id="GO:0008360">
    <property type="term" value="P:regulation of cell shape"/>
    <property type="evidence" value="ECO:0007669"/>
    <property type="project" value="UniProtKB-KW"/>
</dbReference>
<organism evidence="15 16">
    <name type="scientific">Streptococcus parasanguinis FW213</name>
    <dbReference type="NCBI Taxonomy" id="1114965"/>
    <lineage>
        <taxon>Bacteria</taxon>
        <taxon>Bacillati</taxon>
        <taxon>Bacillota</taxon>
        <taxon>Bacilli</taxon>
        <taxon>Lactobacillales</taxon>
        <taxon>Streptococcaceae</taxon>
        <taxon>Streptococcus</taxon>
    </lineage>
</organism>
<evidence type="ECO:0000256" key="11">
    <source>
        <dbReference type="RuleBase" id="RU004136"/>
    </source>
</evidence>
<dbReference type="GO" id="GO:0051301">
    <property type="term" value="P:cell division"/>
    <property type="evidence" value="ECO:0007669"/>
    <property type="project" value="UniProtKB-KW"/>
</dbReference>
<comment type="pathway">
    <text evidence="10 11">Cell wall biogenesis; peptidoglycan biosynthesis.</text>
</comment>
<dbReference type="PANTHER" id="PTHR43024:SF1">
    <property type="entry name" value="UDP-N-ACETYLMURAMOYL-TRIPEPTIDE--D-ALANYL-D-ALANINE LIGASE"/>
    <property type="match status" value="1"/>
</dbReference>
<dbReference type="InterPro" id="IPR036565">
    <property type="entry name" value="Mur-like_cat_sf"/>
</dbReference>
<dbReference type="EC" id="6.3.2.10" evidence="10 11"/>
<keyword evidence="6 10" id="KW-0133">Cell shape</keyword>
<comment type="catalytic activity">
    <reaction evidence="10">
        <text>UDP-N-acetyl-alpha-D-muramoyl-L-alanyl-gamma-D-glutamyl-L-lysine + D-alanyl-D-alanine + ATP = UDP-N-acetyl-alpha-D-muramoyl-L-alanyl-gamma-D-glutamyl-L-lysyl-D-alanyl-D-alanine + ADP + phosphate + H(+)</text>
        <dbReference type="Rhea" id="RHEA:16085"/>
        <dbReference type="ChEBI" id="CHEBI:15378"/>
        <dbReference type="ChEBI" id="CHEBI:30616"/>
        <dbReference type="ChEBI" id="CHEBI:43474"/>
        <dbReference type="ChEBI" id="CHEBI:57822"/>
        <dbReference type="ChEBI" id="CHEBI:70758"/>
        <dbReference type="ChEBI" id="CHEBI:83903"/>
        <dbReference type="ChEBI" id="CHEBI:456216"/>
        <dbReference type="EC" id="6.3.2.10"/>
    </reaction>
</comment>
<gene>
    <name evidence="10 15" type="primary">murF</name>
    <name evidence="15" type="ORF">Spaf_0687</name>
</gene>
<protein>
    <recommendedName>
        <fullName evidence="10 11">UDP-N-acetylmuramoyl-tripeptide--D-alanyl-D-alanine ligase</fullName>
        <ecNumber evidence="10 11">6.3.2.10</ecNumber>
    </recommendedName>
    <alternativeName>
        <fullName evidence="10">D-alanyl-D-alanine-adding enzyme</fullName>
    </alternativeName>
</protein>
<evidence type="ECO:0000256" key="10">
    <source>
        <dbReference type="HAMAP-Rule" id="MF_02019"/>
    </source>
</evidence>
<dbReference type="PaxDb" id="1114965-Spaf_0687"/>
<comment type="catalytic activity">
    <reaction evidence="11">
        <text>D-alanyl-D-alanine + UDP-N-acetyl-alpha-D-muramoyl-L-alanyl-gamma-D-glutamyl-meso-2,6-diaminopimelate + ATP = UDP-N-acetyl-alpha-D-muramoyl-L-alanyl-gamma-D-glutamyl-meso-2,6-diaminopimeloyl-D-alanyl-D-alanine + ADP + phosphate + H(+)</text>
        <dbReference type="Rhea" id="RHEA:28374"/>
        <dbReference type="ChEBI" id="CHEBI:15378"/>
        <dbReference type="ChEBI" id="CHEBI:30616"/>
        <dbReference type="ChEBI" id="CHEBI:43474"/>
        <dbReference type="ChEBI" id="CHEBI:57822"/>
        <dbReference type="ChEBI" id="CHEBI:61386"/>
        <dbReference type="ChEBI" id="CHEBI:83905"/>
        <dbReference type="ChEBI" id="CHEBI:456216"/>
        <dbReference type="EC" id="6.3.2.10"/>
    </reaction>
</comment>
<dbReference type="Gene3D" id="3.40.1190.10">
    <property type="entry name" value="Mur-like, catalytic domain"/>
    <property type="match status" value="1"/>
</dbReference>
<dbReference type="GO" id="GO:0005737">
    <property type="term" value="C:cytoplasm"/>
    <property type="evidence" value="ECO:0007669"/>
    <property type="project" value="UniProtKB-SubCell"/>
</dbReference>
<comment type="subcellular location">
    <subcellularLocation>
        <location evidence="10 11">Cytoplasm</location>
    </subcellularLocation>
</comment>
<evidence type="ECO:0000256" key="5">
    <source>
        <dbReference type="ARBA" id="ARBA00022840"/>
    </source>
</evidence>
<dbReference type="SUPFAM" id="SSF53623">
    <property type="entry name" value="MurD-like peptide ligases, catalytic domain"/>
    <property type="match status" value="1"/>
</dbReference>
<feature type="domain" description="Mur ligase C-terminal" evidence="13">
    <location>
        <begin position="356"/>
        <end position="488"/>
    </location>
</feature>
<dbReference type="NCBIfam" id="TIGR01143">
    <property type="entry name" value="murF"/>
    <property type="match status" value="1"/>
</dbReference>
<dbReference type="GO" id="GO:0008766">
    <property type="term" value="F:UDP-N-acetylmuramoylalanyl-D-glutamyl-2,6-diaminopimelate-D-alanyl-D-alanine ligase activity"/>
    <property type="evidence" value="ECO:0007669"/>
    <property type="project" value="RHEA"/>
</dbReference>
<dbReference type="InterPro" id="IPR036615">
    <property type="entry name" value="Mur_ligase_C_dom_sf"/>
</dbReference>
<dbReference type="InterPro" id="IPR005863">
    <property type="entry name" value="UDP-N-AcMur_synth"/>
</dbReference>
<dbReference type="GO" id="GO:0005524">
    <property type="term" value="F:ATP binding"/>
    <property type="evidence" value="ECO:0007669"/>
    <property type="project" value="UniProtKB-UniRule"/>
</dbReference>
<dbReference type="eggNOG" id="COG0770">
    <property type="taxonomic scope" value="Bacteria"/>
</dbReference>
<evidence type="ECO:0000256" key="7">
    <source>
        <dbReference type="ARBA" id="ARBA00022984"/>
    </source>
</evidence>
<dbReference type="InterPro" id="IPR000713">
    <property type="entry name" value="Mur_ligase_N"/>
</dbReference>
<dbReference type="InterPro" id="IPR004101">
    <property type="entry name" value="Mur_ligase_C"/>
</dbReference>
<keyword evidence="9 10" id="KW-0961">Cell wall biogenesis/degradation</keyword>
<keyword evidence="3 10" id="KW-0132">Cell division</keyword>
<evidence type="ECO:0000259" key="12">
    <source>
        <dbReference type="Pfam" id="PF01225"/>
    </source>
</evidence>
<evidence type="ECO:0000313" key="16">
    <source>
        <dbReference type="Proteomes" id="UP000002865"/>
    </source>
</evidence>
<dbReference type="AlphaFoldDB" id="I1ZKX0"/>
<evidence type="ECO:0000313" key="15">
    <source>
        <dbReference type="EMBL" id="AFJ25694.1"/>
    </source>
</evidence>
<evidence type="ECO:0000256" key="4">
    <source>
        <dbReference type="ARBA" id="ARBA00022741"/>
    </source>
</evidence>
<feature type="domain" description="Mur ligase central" evidence="14">
    <location>
        <begin position="153"/>
        <end position="333"/>
    </location>
</feature>
<dbReference type="SUPFAM" id="SSF53244">
    <property type="entry name" value="MurD-like peptide ligases, peptide-binding domain"/>
    <property type="match status" value="1"/>
</dbReference>
<dbReference type="UniPathway" id="UPA00219"/>
<dbReference type="InterPro" id="IPR035911">
    <property type="entry name" value="MurE/MurF_N"/>
</dbReference>
<proteinExistence type="inferred from homology"/>
<dbReference type="Gene3D" id="3.90.190.20">
    <property type="entry name" value="Mur ligase, C-terminal domain"/>
    <property type="match status" value="1"/>
</dbReference>
<dbReference type="InterPro" id="IPR051046">
    <property type="entry name" value="MurCDEF_CellWall_CoF430Synth"/>
</dbReference>
<comment type="function">
    <text evidence="10 11">Involved in cell wall formation. Catalyzes the final step in the synthesis of UDP-N-acetylmuramoyl-pentapeptide, the precursor of murein.</text>
</comment>
<comment type="similarity">
    <text evidence="10">Belongs to the MurCDEF family. MurF subfamily.</text>
</comment>
<accession>I1ZKX0</accession>
<keyword evidence="1 10" id="KW-0963">Cytoplasm</keyword>
<dbReference type="Proteomes" id="UP000002865">
    <property type="component" value="Chromosome"/>
</dbReference>
<feature type="binding site" evidence="10">
    <location>
        <begin position="155"/>
        <end position="161"/>
    </location>
    <ligand>
        <name>ATP</name>
        <dbReference type="ChEBI" id="CHEBI:30616"/>
    </ligand>
</feature>
<dbReference type="GO" id="GO:0009252">
    <property type="term" value="P:peptidoglycan biosynthetic process"/>
    <property type="evidence" value="ECO:0007669"/>
    <property type="project" value="UniProtKB-UniRule"/>
</dbReference>
<dbReference type="SUPFAM" id="SSF63418">
    <property type="entry name" value="MurE/MurF N-terminal domain"/>
    <property type="match status" value="1"/>
</dbReference>
<keyword evidence="2 10" id="KW-0436">Ligase</keyword>
<keyword evidence="7 10" id="KW-0573">Peptidoglycan synthesis</keyword>
<feature type="domain" description="Mur ligase N-terminal catalytic" evidence="12">
    <location>
        <begin position="80"/>
        <end position="120"/>
    </location>
</feature>
<dbReference type="HOGENOM" id="CLU_031507_1_0_9"/>
<dbReference type="Pfam" id="PF02875">
    <property type="entry name" value="Mur_ligase_C"/>
    <property type="match status" value="1"/>
</dbReference>
<keyword evidence="5 10" id="KW-0067">ATP-binding</keyword>
<dbReference type="EMBL" id="CP003122">
    <property type="protein sequence ID" value="AFJ25694.1"/>
    <property type="molecule type" value="Genomic_DNA"/>
</dbReference>
<dbReference type="KEGG" id="scf:Spaf_0687"/>
<dbReference type="STRING" id="1114965.Spaf_0687"/>
<evidence type="ECO:0000259" key="14">
    <source>
        <dbReference type="Pfam" id="PF08245"/>
    </source>
</evidence>
<evidence type="ECO:0000256" key="9">
    <source>
        <dbReference type="ARBA" id="ARBA00023316"/>
    </source>
</evidence>